<organism evidence="1 2">
    <name type="scientific">Bradyrhizobium yuanmingense</name>
    <dbReference type="NCBI Taxonomy" id="108015"/>
    <lineage>
        <taxon>Bacteria</taxon>
        <taxon>Pseudomonadati</taxon>
        <taxon>Pseudomonadota</taxon>
        <taxon>Alphaproteobacteria</taxon>
        <taxon>Hyphomicrobiales</taxon>
        <taxon>Nitrobacteraceae</taxon>
        <taxon>Bradyrhizobium</taxon>
    </lineage>
</organism>
<evidence type="ECO:0000313" key="2">
    <source>
        <dbReference type="Proteomes" id="UP001565474"/>
    </source>
</evidence>
<dbReference type="Proteomes" id="UP001565474">
    <property type="component" value="Unassembled WGS sequence"/>
</dbReference>
<keyword evidence="2" id="KW-1185">Reference proteome</keyword>
<accession>A0ABV4GLM9</accession>
<sequence>MSNITPEHLARRAVVYVHQSTADQVINNRESERR</sequence>
<name>A0ABV4GLM9_9BRAD</name>
<gene>
    <name evidence="1" type="ORF">ABH992_004593</name>
</gene>
<dbReference type="EMBL" id="JBGBZN010000002">
    <property type="protein sequence ID" value="MEY9472194.1"/>
    <property type="molecule type" value="Genomic_DNA"/>
</dbReference>
<comment type="caution">
    <text evidence="1">The sequence shown here is derived from an EMBL/GenBank/DDBJ whole genome shotgun (WGS) entry which is preliminary data.</text>
</comment>
<proteinExistence type="predicted"/>
<evidence type="ECO:0008006" key="3">
    <source>
        <dbReference type="Google" id="ProtNLM"/>
    </source>
</evidence>
<protein>
    <recommendedName>
        <fullName evidence="3">Resolvase/invertase-type recombinase catalytic domain-containing protein</fullName>
    </recommendedName>
</protein>
<evidence type="ECO:0000313" key="1">
    <source>
        <dbReference type="EMBL" id="MEY9472194.1"/>
    </source>
</evidence>
<reference evidence="1 2" key="1">
    <citation type="submission" date="2024-07" db="EMBL/GenBank/DDBJ databases">
        <title>Genomic Encyclopedia of Type Strains, Phase V (KMG-V): Genome sequencing to study the core and pangenomes of soil and plant-associated prokaryotes.</title>
        <authorList>
            <person name="Whitman W."/>
        </authorList>
    </citation>
    <scope>NUCLEOTIDE SEQUENCE [LARGE SCALE GENOMIC DNA]</scope>
    <source>
        <strain evidence="1 2">USDA 222</strain>
    </source>
</reference>